<sequence>MSRPRHRRRTALAASALVLVAALAGGLTHALWSTDAVASVAVIRSGNLDLELVGPPRWVEGSPDLASPHAIALRADGRTADHLATPGDTFTVTQQFRTTLEGDNIRARVTVGWQGPTSFPAGVTGTYRVTPPTGAPSAAVPLGSPVTVPGGTASIAQGVGTWTVTVTVAWTAASDVVVRPSAVSASPTAGAEGTMLIDLRQVRDGDGFRP</sequence>
<dbReference type="KEGG" id="celz:E5225_04495"/>
<dbReference type="PROSITE" id="PS51318">
    <property type="entry name" value="TAT"/>
    <property type="match status" value="1"/>
</dbReference>
<dbReference type="RefSeq" id="WP_135973026.1">
    <property type="nucleotide sequence ID" value="NZ_CP039291.1"/>
</dbReference>
<reference evidence="1 2" key="1">
    <citation type="submission" date="2019-04" db="EMBL/GenBank/DDBJ databases">
        <title>Isolation and identification of Cellulomonas shaoxiangyii sp. Nov. isolated from feces of the Tibetan antelopes (Pantholops hodgsonii) in the Qinghai-Tibet plateau of China.</title>
        <authorList>
            <person name="Tian Z."/>
        </authorList>
    </citation>
    <scope>NUCLEOTIDE SEQUENCE [LARGE SCALE GENOMIC DNA]</scope>
    <source>
        <strain evidence="1 2">Z28</strain>
    </source>
</reference>
<dbReference type="OrthoDB" id="4829932at2"/>
<dbReference type="AlphaFoldDB" id="A0A4P7SIM2"/>
<evidence type="ECO:0008006" key="3">
    <source>
        <dbReference type="Google" id="ProtNLM"/>
    </source>
</evidence>
<evidence type="ECO:0000313" key="1">
    <source>
        <dbReference type="EMBL" id="QCB92926.1"/>
    </source>
</evidence>
<accession>A0A4P7SIM2</accession>
<evidence type="ECO:0000313" key="2">
    <source>
        <dbReference type="Proteomes" id="UP000296469"/>
    </source>
</evidence>
<keyword evidence="2" id="KW-1185">Reference proteome</keyword>
<gene>
    <name evidence="1" type="ORF">E5225_04495</name>
</gene>
<dbReference type="InterPro" id="IPR006311">
    <property type="entry name" value="TAT_signal"/>
</dbReference>
<name>A0A4P7SIM2_9CELL</name>
<organism evidence="1 2">
    <name type="scientific">Cellulomonas shaoxiangyii</name>
    <dbReference type="NCBI Taxonomy" id="2566013"/>
    <lineage>
        <taxon>Bacteria</taxon>
        <taxon>Bacillati</taxon>
        <taxon>Actinomycetota</taxon>
        <taxon>Actinomycetes</taxon>
        <taxon>Micrococcales</taxon>
        <taxon>Cellulomonadaceae</taxon>
        <taxon>Cellulomonas</taxon>
    </lineage>
</organism>
<dbReference type="Proteomes" id="UP000296469">
    <property type="component" value="Chromosome"/>
</dbReference>
<protein>
    <recommendedName>
        <fullName evidence="3">Alternate-type signal peptide domain-containing protein</fullName>
    </recommendedName>
</protein>
<proteinExistence type="predicted"/>
<dbReference type="EMBL" id="CP039291">
    <property type="protein sequence ID" value="QCB92926.1"/>
    <property type="molecule type" value="Genomic_DNA"/>
</dbReference>